<name>A0A7W8Z1S9_9ACTN</name>
<sequence length="36" mass="4012">MADADRLSRSSPAVRRPHRTRFSSIAGNFSPSPRDL</sequence>
<dbReference type="AlphaFoldDB" id="A0A7W8Z1S9"/>
<gene>
    <name evidence="2" type="ORF">BJ981_001558</name>
</gene>
<reference evidence="2 3" key="1">
    <citation type="submission" date="2020-08" db="EMBL/GenBank/DDBJ databases">
        <title>Sequencing the genomes of 1000 actinobacteria strains.</title>
        <authorList>
            <person name="Klenk H.-P."/>
        </authorList>
    </citation>
    <scope>NUCLEOTIDE SEQUENCE [LARGE SCALE GENOMIC DNA]</scope>
    <source>
        <strain evidence="2 3">DSM 45790</strain>
    </source>
</reference>
<keyword evidence="3" id="KW-1185">Reference proteome</keyword>
<feature type="compositionally biased region" description="Polar residues" evidence="1">
    <location>
        <begin position="22"/>
        <end position="36"/>
    </location>
</feature>
<organism evidence="2 3">
    <name type="scientific">Sphaerisporangium krabiense</name>
    <dbReference type="NCBI Taxonomy" id="763782"/>
    <lineage>
        <taxon>Bacteria</taxon>
        <taxon>Bacillati</taxon>
        <taxon>Actinomycetota</taxon>
        <taxon>Actinomycetes</taxon>
        <taxon>Streptosporangiales</taxon>
        <taxon>Streptosporangiaceae</taxon>
        <taxon>Sphaerisporangium</taxon>
    </lineage>
</organism>
<evidence type="ECO:0000313" key="2">
    <source>
        <dbReference type="EMBL" id="MBB5625859.1"/>
    </source>
</evidence>
<comment type="caution">
    <text evidence="2">The sequence shown here is derived from an EMBL/GenBank/DDBJ whole genome shotgun (WGS) entry which is preliminary data.</text>
</comment>
<proteinExistence type="predicted"/>
<accession>A0A7W8Z1S9</accession>
<dbReference type="EMBL" id="JACHBR010000001">
    <property type="protein sequence ID" value="MBB5625859.1"/>
    <property type="molecule type" value="Genomic_DNA"/>
</dbReference>
<evidence type="ECO:0000256" key="1">
    <source>
        <dbReference type="SAM" id="MobiDB-lite"/>
    </source>
</evidence>
<protein>
    <submittedName>
        <fullName evidence="2">Uncharacterized protein</fullName>
    </submittedName>
</protein>
<dbReference type="Proteomes" id="UP000588112">
    <property type="component" value="Unassembled WGS sequence"/>
</dbReference>
<evidence type="ECO:0000313" key="3">
    <source>
        <dbReference type="Proteomes" id="UP000588112"/>
    </source>
</evidence>
<feature type="region of interest" description="Disordered" evidence="1">
    <location>
        <begin position="1"/>
        <end position="36"/>
    </location>
</feature>